<dbReference type="EMBL" id="GL870980">
    <property type="protein sequence ID" value="EGC38254.1"/>
    <property type="molecule type" value="Genomic_DNA"/>
</dbReference>
<reference evidence="2" key="1">
    <citation type="journal article" date="2011" name="Genome Biol.">
        <title>Comparative genomics of the social amoebae Dictyostelium discoideum and Dictyostelium purpureum.</title>
        <authorList>
            <consortium name="US DOE Joint Genome Institute (JGI-PGF)"/>
            <person name="Sucgang R."/>
            <person name="Kuo A."/>
            <person name="Tian X."/>
            <person name="Salerno W."/>
            <person name="Parikh A."/>
            <person name="Feasley C.L."/>
            <person name="Dalin E."/>
            <person name="Tu H."/>
            <person name="Huang E."/>
            <person name="Barry K."/>
            <person name="Lindquist E."/>
            <person name="Shapiro H."/>
            <person name="Bruce D."/>
            <person name="Schmutz J."/>
            <person name="Salamov A."/>
            <person name="Fey P."/>
            <person name="Gaudet P."/>
            <person name="Anjard C."/>
            <person name="Babu M.M."/>
            <person name="Basu S."/>
            <person name="Bushmanova Y."/>
            <person name="van der Wel H."/>
            <person name="Katoh-Kurasawa M."/>
            <person name="Dinh C."/>
            <person name="Coutinho P.M."/>
            <person name="Saito T."/>
            <person name="Elias M."/>
            <person name="Schaap P."/>
            <person name="Kay R.R."/>
            <person name="Henrissat B."/>
            <person name="Eichinger L."/>
            <person name="Rivero F."/>
            <person name="Putnam N.H."/>
            <person name="West C.M."/>
            <person name="Loomis W.F."/>
            <person name="Chisholm R.L."/>
            <person name="Shaulsky G."/>
            <person name="Strassmann J.E."/>
            <person name="Queller D.C."/>
            <person name="Kuspa A."/>
            <person name="Grigoriev I.V."/>
        </authorList>
    </citation>
    <scope>NUCLEOTIDE SEQUENCE [LARGE SCALE GENOMIC DNA]</scope>
    <source>
        <strain evidence="2">QSDP1</strain>
    </source>
</reference>
<sequence length="180" mass="21245">MIQEKFPIFFNNHFKFSERCFHNAYSSGVELPDSKYINDCKYDKKADELYVFKGDNLFNFIKEAKVIQISKLENIIFQNTQNVALCYLKSSNSIPIHLFSIQQYKMLLSTYPLYPGLKLSKSIIKKTISSESILFLKQLFQNGFINNNTSNDPEFDQLLSFTKKELMNHNDYKYINWINK</sequence>
<dbReference type="GeneID" id="10502427"/>
<dbReference type="AlphaFoldDB" id="F0ZCS9"/>
<dbReference type="Proteomes" id="UP000001064">
    <property type="component" value="Unassembled WGS sequence"/>
</dbReference>
<dbReference type="KEGG" id="dpp:DICPUDRAFT_91463"/>
<evidence type="ECO:0000313" key="2">
    <source>
        <dbReference type="Proteomes" id="UP000001064"/>
    </source>
</evidence>
<dbReference type="RefSeq" id="XP_003285211.1">
    <property type="nucleotide sequence ID" value="XM_003285163.1"/>
</dbReference>
<protein>
    <submittedName>
        <fullName evidence="1">Expressed protein</fullName>
    </submittedName>
</protein>
<organism evidence="1 2">
    <name type="scientific">Dictyostelium purpureum</name>
    <name type="common">Slime mold</name>
    <dbReference type="NCBI Taxonomy" id="5786"/>
    <lineage>
        <taxon>Eukaryota</taxon>
        <taxon>Amoebozoa</taxon>
        <taxon>Evosea</taxon>
        <taxon>Eumycetozoa</taxon>
        <taxon>Dictyostelia</taxon>
        <taxon>Dictyosteliales</taxon>
        <taxon>Dictyosteliaceae</taxon>
        <taxon>Dictyostelium</taxon>
    </lineage>
</organism>
<dbReference type="InParanoid" id="F0ZCS9"/>
<name>F0ZCS9_DICPU</name>
<dbReference type="VEuPathDB" id="AmoebaDB:DICPUDRAFT_91463"/>
<gene>
    <name evidence="1" type="ORF">DICPUDRAFT_91463</name>
</gene>
<proteinExistence type="predicted"/>
<keyword evidence="2" id="KW-1185">Reference proteome</keyword>
<accession>F0ZCS9</accession>
<evidence type="ECO:0000313" key="1">
    <source>
        <dbReference type="EMBL" id="EGC38254.1"/>
    </source>
</evidence>